<proteinExistence type="predicted"/>
<dbReference type="SUPFAM" id="SSF56349">
    <property type="entry name" value="DNA breaking-rejoining enzymes"/>
    <property type="match status" value="1"/>
</dbReference>
<dbReference type="EMBL" id="AJWY01002631">
    <property type="protein sequence ID" value="EKC77816.1"/>
    <property type="molecule type" value="Genomic_DNA"/>
</dbReference>
<dbReference type="InterPro" id="IPR002104">
    <property type="entry name" value="Integrase_catalytic"/>
</dbReference>
<keyword evidence="1" id="KW-0233">DNA recombination</keyword>
<protein>
    <submittedName>
        <fullName evidence="3">Transposase</fullName>
    </submittedName>
</protein>
<name>K1V1S7_9ZZZZ</name>
<feature type="non-terminal residue" evidence="3">
    <location>
        <position position="1"/>
    </location>
</feature>
<gene>
    <name evidence="3" type="ORF">LEA_03975</name>
</gene>
<dbReference type="AlphaFoldDB" id="K1V1S7"/>
<dbReference type="GO" id="GO:0006310">
    <property type="term" value="P:DNA recombination"/>
    <property type="evidence" value="ECO:0007669"/>
    <property type="project" value="UniProtKB-KW"/>
</dbReference>
<dbReference type="GO" id="GO:0015074">
    <property type="term" value="P:DNA integration"/>
    <property type="evidence" value="ECO:0007669"/>
    <property type="project" value="InterPro"/>
</dbReference>
<accession>K1V1S7</accession>
<reference evidence="3" key="1">
    <citation type="journal article" date="2013" name="Environ. Microbiol.">
        <title>Microbiota from the distal guts of lean and obese adolescents exhibit partial functional redundancy besides clear differences in community structure.</title>
        <authorList>
            <person name="Ferrer M."/>
            <person name="Ruiz A."/>
            <person name="Lanza F."/>
            <person name="Haange S.B."/>
            <person name="Oberbach A."/>
            <person name="Till H."/>
            <person name="Bargiela R."/>
            <person name="Campoy C."/>
            <person name="Segura M.T."/>
            <person name="Richter M."/>
            <person name="von Bergen M."/>
            <person name="Seifert J."/>
            <person name="Suarez A."/>
        </authorList>
    </citation>
    <scope>NUCLEOTIDE SEQUENCE</scope>
</reference>
<feature type="domain" description="Tyr recombinase" evidence="2">
    <location>
        <begin position="1"/>
        <end position="51"/>
    </location>
</feature>
<dbReference type="PROSITE" id="PS51898">
    <property type="entry name" value="TYR_RECOMBINASE"/>
    <property type="match status" value="1"/>
</dbReference>
<organism evidence="3">
    <name type="scientific">human gut metagenome</name>
    <dbReference type="NCBI Taxonomy" id="408170"/>
    <lineage>
        <taxon>unclassified sequences</taxon>
        <taxon>metagenomes</taxon>
        <taxon>organismal metagenomes</taxon>
    </lineage>
</organism>
<dbReference type="Gene3D" id="1.10.443.10">
    <property type="entry name" value="Intergrase catalytic core"/>
    <property type="match status" value="1"/>
</dbReference>
<dbReference type="GO" id="GO:0003677">
    <property type="term" value="F:DNA binding"/>
    <property type="evidence" value="ECO:0007669"/>
    <property type="project" value="InterPro"/>
</dbReference>
<evidence type="ECO:0000313" key="3">
    <source>
        <dbReference type="EMBL" id="EKC77816.1"/>
    </source>
</evidence>
<dbReference type="InterPro" id="IPR011010">
    <property type="entry name" value="DNA_brk_join_enz"/>
</dbReference>
<dbReference type="InterPro" id="IPR013762">
    <property type="entry name" value="Integrase-like_cat_sf"/>
</dbReference>
<dbReference type="Pfam" id="PF00589">
    <property type="entry name" value="Phage_integrase"/>
    <property type="match status" value="1"/>
</dbReference>
<evidence type="ECO:0000256" key="1">
    <source>
        <dbReference type="ARBA" id="ARBA00023172"/>
    </source>
</evidence>
<comment type="caution">
    <text evidence="3">The sequence shown here is derived from an EMBL/GenBank/DDBJ whole genome shotgun (WGS) entry which is preliminary data.</text>
</comment>
<evidence type="ECO:0000259" key="2">
    <source>
        <dbReference type="PROSITE" id="PS51898"/>
    </source>
</evidence>
<sequence length="55" mass="6235">PHSFRHTYCTNMANRGMNPNTLQYLMGHANITMTLGYYAHGTFQSAKAELERLAC</sequence>